<dbReference type="RefSeq" id="WP_062762897.1">
    <property type="nucleotide sequence ID" value="NZ_CP121045.1"/>
</dbReference>
<dbReference type="EMBL" id="LPZR01000082">
    <property type="protein sequence ID" value="KYO54663.1"/>
    <property type="molecule type" value="Genomic_DNA"/>
</dbReference>
<dbReference type="SUPFAM" id="SSF53474">
    <property type="entry name" value="alpha/beta-Hydrolases"/>
    <property type="match status" value="1"/>
</dbReference>
<feature type="domain" description="AB hydrolase-1" evidence="1">
    <location>
        <begin position="24"/>
        <end position="254"/>
    </location>
</feature>
<dbReference type="PANTHER" id="PTHR43798">
    <property type="entry name" value="MONOACYLGLYCEROL LIPASE"/>
    <property type="match status" value="1"/>
</dbReference>
<evidence type="ECO:0000313" key="3">
    <source>
        <dbReference type="Proteomes" id="UP000075787"/>
    </source>
</evidence>
<dbReference type="PRINTS" id="PR00111">
    <property type="entry name" value="ABHYDROLASE"/>
</dbReference>
<dbReference type="AlphaFoldDB" id="A0A162LET4"/>
<proteinExistence type="predicted"/>
<comment type="caution">
    <text evidence="2">The sequence shown here is derived from an EMBL/GenBank/DDBJ whole genome shotgun (WGS) entry which is preliminary data.</text>
</comment>
<dbReference type="Gene3D" id="3.40.50.1820">
    <property type="entry name" value="alpha/beta hydrolase"/>
    <property type="match status" value="1"/>
</dbReference>
<evidence type="ECO:0000313" key="2">
    <source>
        <dbReference type="EMBL" id="KYO54663.1"/>
    </source>
</evidence>
<sequence length="270" mass="28082">MMQNVAMDDGVEIAVEQSGNPEGPALVLVHALAVDHTVWDLVAAPMRATRRIVAIDIAGHGMSGVRASTAENPQTLDRLADDVEQVVAALGITRADFAGVSIGGMIGQVLGVRNPAWLRSLTLVCTVSDVPGEAQAMWDARIAAVRDQGMDGQVDATLERWFTPAFRDLAPSALDQVAAIIRTTPPEGFIAAAHAIKGLAMGAKLPAVKVPTLVASGAQDVGSPPEAGRAIAAAIPGARFELLDPCGHMGPIEAAEPLWKLMDAHLTGFA</sequence>
<dbReference type="InterPro" id="IPR029058">
    <property type="entry name" value="AB_hydrolase_fold"/>
</dbReference>
<gene>
    <name evidence="2" type="ORF">AUP44_24885</name>
</gene>
<reference evidence="2 3" key="1">
    <citation type="submission" date="2015-12" db="EMBL/GenBank/DDBJ databases">
        <title>Genome sequence of Tistrella mobilis MCCC 1A02139.</title>
        <authorList>
            <person name="Lu L."/>
            <person name="Lai Q."/>
            <person name="Shao Z."/>
            <person name="Qian P."/>
        </authorList>
    </citation>
    <scope>NUCLEOTIDE SEQUENCE [LARGE SCALE GENOMIC DNA]</scope>
    <source>
        <strain evidence="2 3">MCCC 1A02139</strain>
    </source>
</reference>
<accession>A0A162LET4</accession>
<dbReference type="OrthoDB" id="9801400at2"/>
<dbReference type="Proteomes" id="UP000075787">
    <property type="component" value="Unassembled WGS sequence"/>
</dbReference>
<protein>
    <recommendedName>
        <fullName evidence="1">AB hydrolase-1 domain-containing protein</fullName>
    </recommendedName>
</protein>
<dbReference type="GeneID" id="97243675"/>
<dbReference type="InterPro" id="IPR050266">
    <property type="entry name" value="AB_hydrolase_sf"/>
</dbReference>
<evidence type="ECO:0000259" key="1">
    <source>
        <dbReference type="Pfam" id="PF00561"/>
    </source>
</evidence>
<organism evidence="2 3">
    <name type="scientific">Tistrella mobilis</name>
    <dbReference type="NCBI Taxonomy" id="171437"/>
    <lineage>
        <taxon>Bacteria</taxon>
        <taxon>Pseudomonadati</taxon>
        <taxon>Pseudomonadota</taxon>
        <taxon>Alphaproteobacteria</taxon>
        <taxon>Geminicoccales</taxon>
        <taxon>Geminicoccaceae</taxon>
        <taxon>Tistrella</taxon>
    </lineage>
</organism>
<name>A0A162LET4_9PROT</name>
<dbReference type="InterPro" id="IPR000073">
    <property type="entry name" value="AB_hydrolase_1"/>
</dbReference>
<dbReference type="Pfam" id="PF00561">
    <property type="entry name" value="Abhydrolase_1"/>
    <property type="match status" value="1"/>
</dbReference>